<dbReference type="RefSeq" id="WP_019374992.1">
    <property type="nucleotide sequence ID" value="NZ_QGUB01000004.1"/>
</dbReference>
<sequence length="327" mass="34881">MHWVAGGAIAAGAVVVALAVDALWGEPPVGWHPVAWMGRALAFFGQRIAPDEEREHDPRSFVLAALAWCGLAAGVCLLAAWLQAVLLRSLPAWTAALALGLLLKPLLAWRMLRDEVLAVQEALARSLAAGRERLSWLVSRDTAALDAAQVRESAIETLAENLCDSVVAPLLWFALLGLPGAALYRFANTADAMWGYPGWRGQGAARRHWRWAGRWAARADDVLSWLPARLTAVLLLLGGARQVSGRELLRDARSTPSPNGGWPMGAMAQLLGVRLGKPGVYVLNPRGGAPQAAHVPEAVALARRAVRTLGAAACAALLAGGALEWWR</sequence>
<comment type="subcellular location">
    <subcellularLocation>
        <location evidence="1 9">Cell membrane</location>
        <topology evidence="1 9">Multi-pass membrane protein</topology>
    </subcellularLocation>
</comment>
<dbReference type="OrthoDB" id="9811967at2"/>
<dbReference type="AlphaFoldDB" id="A0A317RAD7"/>
<name>A0A317RAD7_9BURK</name>
<evidence type="ECO:0000256" key="1">
    <source>
        <dbReference type="ARBA" id="ARBA00004651"/>
    </source>
</evidence>
<evidence type="ECO:0000256" key="8">
    <source>
        <dbReference type="ARBA" id="ARBA00023136"/>
    </source>
</evidence>
<dbReference type="GO" id="GO:0048472">
    <property type="term" value="F:threonine-phosphate decarboxylase activity"/>
    <property type="evidence" value="ECO:0007669"/>
    <property type="project" value="InterPro"/>
</dbReference>
<dbReference type="HAMAP" id="MF_00024">
    <property type="entry name" value="CobD_CbiB"/>
    <property type="match status" value="1"/>
</dbReference>
<dbReference type="GO" id="GO:0015420">
    <property type="term" value="F:ABC-type vitamin B12 transporter activity"/>
    <property type="evidence" value="ECO:0007669"/>
    <property type="project" value="UniProtKB-UniRule"/>
</dbReference>
<dbReference type="PANTHER" id="PTHR34308">
    <property type="entry name" value="COBALAMIN BIOSYNTHESIS PROTEIN CBIB"/>
    <property type="match status" value="1"/>
</dbReference>
<dbReference type="GO" id="GO:0005886">
    <property type="term" value="C:plasma membrane"/>
    <property type="evidence" value="ECO:0007669"/>
    <property type="project" value="UniProtKB-SubCell"/>
</dbReference>
<evidence type="ECO:0000256" key="9">
    <source>
        <dbReference type="HAMAP-Rule" id="MF_00024"/>
    </source>
</evidence>
<reference evidence="10 11" key="1">
    <citation type="submission" date="2018-05" db="EMBL/GenBank/DDBJ databases">
        <title>Genomic Encyclopedia of Type Strains, Phase IV (KMG-IV): sequencing the most valuable type-strain genomes for metagenomic binning, comparative biology and taxonomic classification.</title>
        <authorList>
            <person name="Goeker M."/>
        </authorList>
    </citation>
    <scope>NUCLEOTIDE SEQUENCE [LARGE SCALE GENOMIC DNA]</scope>
    <source>
        <strain evidence="10 11">DSM 26006</strain>
    </source>
</reference>
<evidence type="ECO:0000256" key="4">
    <source>
        <dbReference type="ARBA" id="ARBA00022475"/>
    </source>
</evidence>
<keyword evidence="4 9" id="KW-1003">Cell membrane</keyword>
<dbReference type="UniPathway" id="UPA00148"/>
<accession>A0A317RAD7</accession>
<evidence type="ECO:0000256" key="3">
    <source>
        <dbReference type="ARBA" id="ARBA00006263"/>
    </source>
</evidence>
<dbReference type="InterPro" id="IPR004485">
    <property type="entry name" value="Cobalamin_biosynth_CobD/CbiB"/>
</dbReference>
<feature type="transmembrane region" description="Helical" evidence="9">
    <location>
        <begin position="166"/>
        <end position="187"/>
    </location>
</feature>
<feature type="transmembrane region" description="Helical" evidence="9">
    <location>
        <begin position="90"/>
        <end position="107"/>
    </location>
</feature>
<comment type="caution">
    <text evidence="10">The sequence shown here is derived from an EMBL/GenBank/DDBJ whole genome shotgun (WGS) entry which is preliminary data.</text>
</comment>
<keyword evidence="11" id="KW-1185">Reference proteome</keyword>
<evidence type="ECO:0000256" key="2">
    <source>
        <dbReference type="ARBA" id="ARBA00004953"/>
    </source>
</evidence>
<dbReference type="Pfam" id="PF03186">
    <property type="entry name" value="CobD_Cbib"/>
    <property type="match status" value="1"/>
</dbReference>
<protein>
    <recommendedName>
        <fullName evidence="9">Cobalamin biosynthesis protein CobD</fullName>
    </recommendedName>
</protein>
<dbReference type="EMBL" id="QGUB01000004">
    <property type="protein sequence ID" value="PWW46260.1"/>
    <property type="molecule type" value="Genomic_DNA"/>
</dbReference>
<evidence type="ECO:0000313" key="10">
    <source>
        <dbReference type="EMBL" id="PWW46260.1"/>
    </source>
</evidence>
<comment type="pathway">
    <text evidence="2 9">Cofactor biosynthesis; adenosylcobalamin biosynthesis.</text>
</comment>
<organism evidence="10 11">
    <name type="scientific">Melaminivora alkalimesophila</name>
    <dbReference type="NCBI Taxonomy" id="1165852"/>
    <lineage>
        <taxon>Bacteria</taxon>
        <taxon>Pseudomonadati</taxon>
        <taxon>Pseudomonadota</taxon>
        <taxon>Betaproteobacteria</taxon>
        <taxon>Burkholderiales</taxon>
        <taxon>Comamonadaceae</taxon>
        <taxon>Melaminivora</taxon>
    </lineage>
</organism>
<feature type="transmembrane region" description="Helical" evidence="9">
    <location>
        <begin position="61"/>
        <end position="84"/>
    </location>
</feature>
<comment type="function">
    <text evidence="9">Converts cobyric acid to cobinamide by the addition of aminopropanol on the F carboxylic group.</text>
</comment>
<comment type="similarity">
    <text evidence="3 9">Belongs to the CobD/CbiB family.</text>
</comment>
<dbReference type="PANTHER" id="PTHR34308:SF1">
    <property type="entry name" value="COBALAMIN BIOSYNTHESIS PROTEIN CBIB"/>
    <property type="match status" value="1"/>
</dbReference>
<evidence type="ECO:0000256" key="5">
    <source>
        <dbReference type="ARBA" id="ARBA00022573"/>
    </source>
</evidence>
<evidence type="ECO:0000256" key="7">
    <source>
        <dbReference type="ARBA" id="ARBA00022989"/>
    </source>
</evidence>
<dbReference type="GO" id="GO:0009236">
    <property type="term" value="P:cobalamin biosynthetic process"/>
    <property type="evidence" value="ECO:0007669"/>
    <property type="project" value="UniProtKB-UniRule"/>
</dbReference>
<gene>
    <name evidence="9" type="primary">cobD</name>
    <name evidence="10" type="ORF">DFR36_10440</name>
</gene>
<comment type="caution">
    <text evidence="9">Lacks conserved residue(s) required for the propagation of feature annotation.</text>
</comment>
<evidence type="ECO:0000256" key="6">
    <source>
        <dbReference type="ARBA" id="ARBA00022692"/>
    </source>
</evidence>
<proteinExistence type="inferred from homology"/>
<dbReference type="Proteomes" id="UP000246483">
    <property type="component" value="Unassembled WGS sequence"/>
</dbReference>
<keyword evidence="8 9" id="KW-0472">Membrane</keyword>
<dbReference type="NCBIfam" id="TIGR00380">
    <property type="entry name" value="cobal_cbiB"/>
    <property type="match status" value="1"/>
</dbReference>
<keyword evidence="6 9" id="KW-0812">Transmembrane</keyword>
<keyword evidence="7 9" id="KW-1133">Transmembrane helix</keyword>
<keyword evidence="5 9" id="KW-0169">Cobalamin biosynthesis</keyword>
<evidence type="ECO:0000313" key="11">
    <source>
        <dbReference type="Proteomes" id="UP000246483"/>
    </source>
</evidence>